<organism evidence="1">
    <name type="scientific">Anguilla anguilla</name>
    <name type="common">European freshwater eel</name>
    <name type="synonym">Muraena anguilla</name>
    <dbReference type="NCBI Taxonomy" id="7936"/>
    <lineage>
        <taxon>Eukaryota</taxon>
        <taxon>Metazoa</taxon>
        <taxon>Chordata</taxon>
        <taxon>Craniata</taxon>
        <taxon>Vertebrata</taxon>
        <taxon>Euteleostomi</taxon>
        <taxon>Actinopterygii</taxon>
        <taxon>Neopterygii</taxon>
        <taxon>Teleostei</taxon>
        <taxon>Anguilliformes</taxon>
        <taxon>Anguillidae</taxon>
        <taxon>Anguilla</taxon>
    </lineage>
</organism>
<dbReference type="AlphaFoldDB" id="A0A0E9XR11"/>
<reference evidence="1" key="1">
    <citation type="submission" date="2014-11" db="EMBL/GenBank/DDBJ databases">
        <authorList>
            <person name="Amaro Gonzalez C."/>
        </authorList>
    </citation>
    <scope>NUCLEOTIDE SEQUENCE</scope>
</reference>
<proteinExistence type="predicted"/>
<reference evidence="1" key="2">
    <citation type="journal article" date="2015" name="Fish Shellfish Immunol.">
        <title>Early steps in the European eel (Anguilla anguilla)-Vibrio vulnificus interaction in the gills: Role of the RtxA13 toxin.</title>
        <authorList>
            <person name="Callol A."/>
            <person name="Pajuelo D."/>
            <person name="Ebbesson L."/>
            <person name="Teles M."/>
            <person name="MacKenzie S."/>
            <person name="Amaro C."/>
        </authorList>
    </citation>
    <scope>NUCLEOTIDE SEQUENCE</scope>
</reference>
<evidence type="ECO:0000313" key="1">
    <source>
        <dbReference type="EMBL" id="JAI04139.1"/>
    </source>
</evidence>
<protein>
    <submittedName>
        <fullName evidence="1">Uncharacterized protein</fullName>
    </submittedName>
</protein>
<accession>A0A0E9XR11</accession>
<name>A0A0E9XR11_ANGAN</name>
<sequence length="26" mass="3198">MSRTNQILALRCNYLHKLYEKDNILF</sequence>
<dbReference type="EMBL" id="GBXM01004439">
    <property type="protein sequence ID" value="JAI04139.1"/>
    <property type="molecule type" value="Transcribed_RNA"/>
</dbReference>